<feature type="compositionally biased region" description="Acidic residues" evidence="1">
    <location>
        <begin position="284"/>
        <end position="293"/>
    </location>
</feature>
<dbReference type="AlphaFoldDB" id="A0A3S5B7X8"/>
<organism evidence="2 3">
    <name type="scientific">Protopolystoma xenopodis</name>
    <dbReference type="NCBI Taxonomy" id="117903"/>
    <lineage>
        <taxon>Eukaryota</taxon>
        <taxon>Metazoa</taxon>
        <taxon>Spiralia</taxon>
        <taxon>Lophotrochozoa</taxon>
        <taxon>Platyhelminthes</taxon>
        <taxon>Monogenea</taxon>
        <taxon>Polyopisthocotylea</taxon>
        <taxon>Polystomatidea</taxon>
        <taxon>Polystomatidae</taxon>
        <taxon>Protopolystoma</taxon>
    </lineage>
</organism>
<feature type="region of interest" description="Disordered" evidence="1">
    <location>
        <begin position="109"/>
        <end position="294"/>
    </location>
</feature>
<gene>
    <name evidence="2" type="ORF">PXEA_LOCUS9043</name>
</gene>
<feature type="region of interest" description="Disordered" evidence="1">
    <location>
        <begin position="384"/>
        <end position="409"/>
    </location>
</feature>
<feature type="compositionally biased region" description="Basic and acidic residues" evidence="1">
    <location>
        <begin position="237"/>
        <end position="251"/>
    </location>
</feature>
<comment type="caution">
    <text evidence="2">The sequence shown here is derived from an EMBL/GenBank/DDBJ whole genome shotgun (WGS) entry which is preliminary data.</text>
</comment>
<accession>A0A3S5B7X8</accession>
<feature type="compositionally biased region" description="Basic and acidic residues" evidence="1">
    <location>
        <begin position="386"/>
        <end position="398"/>
    </location>
</feature>
<feature type="compositionally biased region" description="Low complexity" evidence="1">
    <location>
        <begin position="198"/>
        <end position="216"/>
    </location>
</feature>
<reference evidence="2" key="1">
    <citation type="submission" date="2018-11" db="EMBL/GenBank/DDBJ databases">
        <authorList>
            <consortium name="Pathogen Informatics"/>
        </authorList>
    </citation>
    <scope>NUCLEOTIDE SEQUENCE</scope>
</reference>
<keyword evidence="3" id="KW-1185">Reference proteome</keyword>
<dbReference type="Proteomes" id="UP000784294">
    <property type="component" value="Unassembled WGS sequence"/>
</dbReference>
<dbReference type="EMBL" id="CAAALY010025177">
    <property type="protein sequence ID" value="VEL15603.1"/>
    <property type="molecule type" value="Genomic_DNA"/>
</dbReference>
<protein>
    <submittedName>
        <fullName evidence="2">Uncharacterized protein</fullName>
    </submittedName>
</protein>
<feature type="compositionally biased region" description="Basic and acidic residues" evidence="1">
    <location>
        <begin position="134"/>
        <end position="153"/>
    </location>
</feature>
<sequence length="534" mass="58644">VIEWADDEDSGRPPSCSSLNLNILATDGSQGHKLSCKDLSTSVGKSAITDQITHGQVTTSIVSNSCKGISNNGSLFLLNSSITSHGFETDVCNNLSAITREVAPRCRIHHSARPTPSRMHHNISSGSSSRRRKYDSVDKREHTSRSKNERVIDIGDDENFGSGTCVDARDSDSGQPRIGHLRASGDVFPNLSDGPEINDSYSQDDNSNSTSPPTGAEVEEGGIETENEGVNEDDREPEIRQECKYPNRESTRLTQRSRYPVRRPEPFGEDDEEGAIEEASNVDSDNDDDDDTPYDCRSRLFLPHRLLMLRETASDIVLTTRTPSPRTSTTIAPDIINCAQLERQSSQDAISDAYDDDIHLDDANDAYGGADTAAITFTDSLSGTGENRHCRNSSEHETNQASLRDSSHLEQVLTEDKEIWSPTDNSCSYMRPKDSKLLCFDANTSAISIVSDRDADEENLSDIIDADENIALTSRTKRNRDTHLPAAQPAKKSKSTQKVSLGTVGVEFCRQPKELESSKLFIFLLLSLPIQNGG</sequence>
<proteinExistence type="predicted"/>
<feature type="non-terminal residue" evidence="2">
    <location>
        <position position="1"/>
    </location>
</feature>
<evidence type="ECO:0000256" key="1">
    <source>
        <dbReference type="SAM" id="MobiDB-lite"/>
    </source>
</evidence>
<evidence type="ECO:0000313" key="2">
    <source>
        <dbReference type="EMBL" id="VEL15603.1"/>
    </source>
</evidence>
<feature type="compositionally biased region" description="Acidic residues" evidence="1">
    <location>
        <begin position="267"/>
        <end position="276"/>
    </location>
</feature>
<evidence type="ECO:0000313" key="3">
    <source>
        <dbReference type="Proteomes" id="UP000784294"/>
    </source>
</evidence>
<feature type="region of interest" description="Disordered" evidence="1">
    <location>
        <begin position="476"/>
        <end position="496"/>
    </location>
</feature>
<name>A0A3S5B7X8_9PLAT</name>
<feature type="compositionally biased region" description="Acidic residues" evidence="1">
    <location>
        <begin position="217"/>
        <end position="236"/>
    </location>
</feature>